<protein>
    <submittedName>
        <fullName evidence="2">Alpha beta hydrolase fold protein</fullName>
    </submittedName>
</protein>
<evidence type="ECO:0000313" key="2">
    <source>
        <dbReference type="EMBL" id="KAF6823667.1"/>
    </source>
</evidence>
<name>A0A8H6N7X8_9PEZI</name>
<keyword evidence="2" id="KW-0378">Hydrolase</keyword>
<dbReference type="EMBL" id="WIGO01000208">
    <property type="protein sequence ID" value="KAF6823667.1"/>
    <property type="molecule type" value="Genomic_DNA"/>
</dbReference>
<dbReference type="Proteomes" id="UP000654918">
    <property type="component" value="Unassembled WGS sequence"/>
</dbReference>
<keyword evidence="3" id="KW-1185">Reference proteome</keyword>
<gene>
    <name evidence="2" type="ORF">CPLU01_11301</name>
</gene>
<reference evidence="2" key="1">
    <citation type="journal article" date="2020" name="Phytopathology">
        <title>Genome Sequence Resources of Colletotrichum truncatum, C. plurivorum, C. musicola, and C. sojae: Four Species Pathogenic to Soybean (Glycine max).</title>
        <authorList>
            <person name="Rogerio F."/>
            <person name="Boufleur T.R."/>
            <person name="Ciampi-Guillardi M."/>
            <person name="Sukno S.A."/>
            <person name="Thon M.R."/>
            <person name="Massola Junior N.S."/>
            <person name="Baroncelli R."/>
        </authorList>
    </citation>
    <scope>NUCLEOTIDE SEQUENCE</scope>
    <source>
        <strain evidence="2">LFN00145</strain>
    </source>
</reference>
<feature type="region of interest" description="Disordered" evidence="1">
    <location>
        <begin position="490"/>
        <end position="511"/>
    </location>
</feature>
<accession>A0A8H6N7X8</accession>
<evidence type="ECO:0000256" key="1">
    <source>
        <dbReference type="SAM" id="MobiDB-lite"/>
    </source>
</evidence>
<proteinExistence type="predicted"/>
<evidence type="ECO:0000313" key="3">
    <source>
        <dbReference type="Proteomes" id="UP000654918"/>
    </source>
</evidence>
<comment type="caution">
    <text evidence="2">The sequence shown here is derived from an EMBL/GenBank/DDBJ whole genome shotgun (WGS) entry which is preliminary data.</text>
</comment>
<organism evidence="2 3">
    <name type="scientific">Colletotrichum plurivorum</name>
    <dbReference type="NCBI Taxonomy" id="2175906"/>
    <lineage>
        <taxon>Eukaryota</taxon>
        <taxon>Fungi</taxon>
        <taxon>Dikarya</taxon>
        <taxon>Ascomycota</taxon>
        <taxon>Pezizomycotina</taxon>
        <taxon>Sordariomycetes</taxon>
        <taxon>Hypocreomycetidae</taxon>
        <taxon>Glomerellales</taxon>
        <taxon>Glomerellaceae</taxon>
        <taxon>Colletotrichum</taxon>
        <taxon>Colletotrichum orchidearum species complex</taxon>
    </lineage>
</organism>
<dbReference type="AlphaFoldDB" id="A0A8H6N7X8"/>
<sequence>MDPPKLGWPDAPRKKLPPWDRVTDVVYHKYRRDQERPDPCHAFGDSVALFFADSGRVQEKRSSSPYLELPANIRFKICQKIVMEHSSELTVSLNHKRSMKEVWKSDDFISLPKALEPLSPYMAVSFGLRADIMVAFLMTERFHVTYSPFVNTYFDPLATLWCNRYGYFMQDIVLELDMTRLAFGPGQSAHKLRTGTINIDKFVNSFAEKQLKRCSPLKSLVLLCRRFYGQRPVIQSPTEPPKTPGRDSCDQVEPVEPNPMWAVQKANPSLYYCPDEELAVCEPLVQLKGMIDSMRLTGLSDQYTHYLLRRIFQIPADKTVLKQHSYRVAPSTVWPRLPGQSSWIDSGNGKLKLDDHTREYLRGLYSPEGAIQLPPPYFDPVTGIASIREPSEYMDVSTEWSVLYERPESRMTMVGRRATNTSADDVNDAEKGLPGLANKIRRSMSKRGFDTRQVLDQSFVDVASPDRSSFGRASTYSGGSRRSLKGLFKLEADEAKRSPEKPLDQEGKNWK</sequence>
<dbReference type="GO" id="GO:0016787">
    <property type="term" value="F:hydrolase activity"/>
    <property type="evidence" value="ECO:0007669"/>
    <property type="project" value="UniProtKB-KW"/>
</dbReference>